<protein>
    <submittedName>
        <fullName evidence="1">Uncharacterized protein</fullName>
    </submittedName>
</protein>
<evidence type="ECO:0000313" key="2">
    <source>
        <dbReference type="Proteomes" id="UP000054097"/>
    </source>
</evidence>
<accession>A0A0C3B8T6</accession>
<organism evidence="1 2">
    <name type="scientific">Serendipita vermifera MAFF 305830</name>
    <dbReference type="NCBI Taxonomy" id="933852"/>
    <lineage>
        <taxon>Eukaryota</taxon>
        <taxon>Fungi</taxon>
        <taxon>Dikarya</taxon>
        <taxon>Basidiomycota</taxon>
        <taxon>Agaricomycotina</taxon>
        <taxon>Agaricomycetes</taxon>
        <taxon>Sebacinales</taxon>
        <taxon>Serendipitaceae</taxon>
        <taxon>Serendipita</taxon>
    </lineage>
</organism>
<evidence type="ECO:0000313" key="1">
    <source>
        <dbReference type="EMBL" id="KIM28534.1"/>
    </source>
</evidence>
<name>A0A0C3B8T6_SERVB</name>
<sequence length="526" mass="60560">MPKFNQLNVDVLLEITYHLRNVDRLALAYSHSKAFRLSRTSTYWHPEAFTEANIIHPTFLPVRITSWLGYTGDDYRLGVRRLLASRQNWLSERPRATSFTRLKETGNGLIPVTGSRWAVVQYHSISDLHYGFIDMMTGRRADGLINGGEPLRRSDESYLPPVYSCGPNELLIGINDSSVSKAALNSPTFPYRRKVNLNASSSSRVPTEYKCHYRKYRVVFTESDIDENQVQATVTPLCLFDASPSTTQCVLRRSFCIFYANTESSLCIVDLSSGQLWVWQTGKAILWVEMIEDWLMVVTKAEAVEMMAIQLSKLHSSHPQCSDGSIYQLEAREGAGMVFEVQNTSFFQPPHRTTPDISIIRALPKVEEDTFLLISYNYFEYWATKFHISPCDGLYGLVEMCIPNHACRNFACRMKKKTDLENSLSNIIYQRNDHRGFSRFGQQIARRFSTKDHWCVDFQIIGHHAPEELHELDMSFVRDEDQKAMFGERVMKMNDCKTPRYIDGDTGMVLVLDTYRGDANYTIYWF</sequence>
<dbReference type="Proteomes" id="UP000054097">
    <property type="component" value="Unassembled WGS sequence"/>
</dbReference>
<dbReference type="AlphaFoldDB" id="A0A0C3B8T6"/>
<keyword evidence="2" id="KW-1185">Reference proteome</keyword>
<reference evidence="2" key="2">
    <citation type="submission" date="2015-01" db="EMBL/GenBank/DDBJ databases">
        <title>Evolutionary Origins and Diversification of the Mycorrhizal Mutualists.</title>
        <authorList>
            <consortium name="DOE Joint Genome Institute"/>
            <consortium name="Mycorrhizal Genomics Consortium"/>
            <person name="Kohler A."/>
            <person name="Kuo A."/>
            <person name="Nagy L.G."/>
            <person name="Floudas D."/>
            <person name="Copeland A."/>
            <person name="Barry K.W."/>
            <person name="Cichocki N."/>
            <person name="Veneault-Fourrey C."/>
            <person name="LaButti K."/>
            <person name="Lindquist E.A."/>
            <person name="Lipzen A."/>
            <person name="Lundell T."/>
            <person name="Morin E."/>
            <person name="Murat C."/>
            <person name="Riley R."/>
            <person name="Ohm R."/>
            <person name="Sun H."/>
            <person name="Tunlid A."/>
            <person name="Henrissat B."/>
            <person name="Grigoriev I.V."/>
            <person name="Hibbett D.S."/>
            <person name="Martin F."/>
        </authorList>
    </citation>
    <scope>NUCLEOTIDE SEQUENCE [LARGE SCALE GENOMIC DNA]</scope>
    <source>
        <strain evidence="2">MAFF 305830</strain>
    </source>
</reference>
<dbReference type="EMBL" id="KN824292">
    <property type="protein sequence ID" value="KIM28534.1"/>
    <property type="molecule type" value="Genomic_DNA"/>
</dbReference>
<gene>
    <name evidence="1" type="ORF">M408DRAFT_23587</name>
</gene>
<reference evidence="1 2" key="1">
    <citation type="submission" date="2014-04" db="EMBL/GenBank/DDBJ databases">
        <authorList>
            <consortium name="DOE Joint Genome Institute"/>
            <person name="Kuo A."/>
            <person name="Zuccaro A."/>
            <person name="Kohler A."/>
            <person name="Nagy L.G."/>
            <person name="Floudas D."/>
            <person name="Copeland A."/>
            <person name="Barry K.W."/>
            <person name="Cichocki N."/>
            <person name="Veneault-Fourrey C."/>
            <person name="LaButti K."/>
            <person name="Lindquist E.A."/>
            <person name="Lipzen A."/>
            <person name="Lundell T."/>
            <person name="Morin E."/>
            <person name="Murat C."/>
            <person name="Sun H."/>
            <person name="Tunlid A."/>
            <person name="Henrissat B."/>
            <person name="Grigoriev I.V."/>
            <person name="Hibbett D.S."/>
            <person name="Martin F."/>
            <person name="Nordberg H.P."/>
            <person name="Cantor M.N."/>
            <person name="Hua S.X."/>
        </authorList>
    </citation>
    <scope>NUCLEOTIDE SEQUENCE [LARGE SCALE GENOMIC DNA]</scope>
    <source>
        <strain evidence="1 2">MAFF 305830</strain>
    </source>
</reference>
<dbReference type="HOGENOM" id="CLU_517921_0_0_1"/>
<proteinExistence type="predicted"/>